<dbReference type="GO" id="GO:0032259">
    <property type="term" value="P:methylation"/>
    <property type="evidence" value="ECO:0007669"/>
    <property type="project" value="UniProtKB-KW"/>
</dbReference>
<dbReference type="EMBL" id="QPIZ01000004">
    <property type="protein sequence ID" value="RCW38335.1"/>
    <property type="molecule type" value="Genomic_DNA"/>
</dbReference>
<dbReference type="PANTHER" id="PTHR43397:SF1">
    <property type="entry name" value="ERGOTHIONEINE BIOSYNTHESIS PROTEIN 1"/>
    <property type="match status" value="1"/>
</dbReference>
<accession>A0A368VDM8</accession>
<comment type="caution">
    <text evidence="4">The sequence shown here is derived from an EMBL/GenBank/DDBJ whole genome shotgun (WGS) entry which is preliminary data.</text>
</comment>
<dbReference type="GO" id="GO:0008168">
    <property type="term" value="F:methyltransferase activity"/>
    <property type="evidence" value="ECO:0007669"/>
    <property type="project" value="UniProtKB-KW"/>
</dbReference>
<evidence type="ECO:0000256" key="2">
    <source>
        <dbReference type="ARBA" id="ARBA00022679"/>
    </source>
</evidence>
<dbReference type="AlphaFoldDB" id="A0A368VDM8"/>
<evidence type="ECO:0000313" key="5">
    <source>
        <dbReference type="Proteomes" id="UP000252733"/>
    </source>
</evidence>
<feature type="domain" description="Histidine-specific methyltransferase SAM-dependent" evidence="3">
    <location>
        <begin position="11"/>
        <end position="317"/>
    </location>
</feature>
<dbReference type="InterPro" id="IPR019257">
    <property type="entry name" value="MeTrfase_dom"/>
</dbReference>
<evidence type="ECO:0000259" key="3">
    <source>
        <dbReference type="Pfam" id="PF10017"/>
    </source>
</evidence>
<protein>
    <submittedName>
        <fullName evidence="4">Dimethylhistidine N-methyltransferase</fullName>
    </submittedName>
</protein>
<sequence>MEQQILISDLATDTLKGLSSTPKYLKSKYLYDDTGSEIFQDIMNMEEYYLTDCEYEIFSEQKDELLKAFSSNGDVFNLIELGSGDGLKTKILLSHFFNKGANFHYLPIDISQKANQYLTESLQTELPGLKVTPKTGDYFEELQKINTNEYTPKVIFFLGSNIGNFSLEETRDFLRHLSNYSKKGDKVLIGFDLKKSPDVIVKAYADPHGHTSRFTVNHLHRLNRELGADFDPQNFFHHCTYNPQSGALKSYLVASKEQKVRIEALEQVFSFRKWEPIFMETSRKFDVAFIDQLAAEHGFKAVKSFTDKRDYFVDSLWVKK</sequence>
<dbReference type="InterPro" id="IPR017804">
    <property type="entry name" value="MeTrfase_EgtD-like"/>
</dbReference>
<dbReference type="Pfam" id="PF10017">
    <property type="entry name" value="Methyltransf_33"/>
    <property type="match status" value="1"/>
</dbReference>
<name>A0A368VDM8_9BACT</name>
<keyword evidence="5" id="KW-1185">Reference proteome</keyword>
<dbReference type="PIRSF" id="PIRSF018005">
    <property type="entry name" value="UCP018005"/>
    <property type="match status" value="1"/>
</dbReference>
<dbReference type="PANTHER" id="PTHR43397">
    <property type="entry name" value="ERGOTHIONEINE BIOSYNTHESIS PROTEIN 1"/>
    <property type="match status" value="1"/>
</dbReference>
<dbReference type="InterPro" id="IPR029063">
    <property type="entry name" value="SAM-dependent_MTases_sf"/>
</dbReference>
<gene>
    <name evidence="4" type="ORF">DFO77_10493</name>
</gene>
<dbReference type="Gene3D" id="3.40.50.150">
    <property type="entry name" value="Vaccinia Virus protein VP39"/>
    <property type="match status" value="1"/>
</dbReference>
<organism evidence="4 5">
    <name type="scientific">Marinilabilia salmonicolor</name>
    <dbReference type="NCBI Taxonomy" id="989"/>
    <lineage>
        <taxon>Bacteria</taxon>
        <taxon>Pseudomonadati</taxon>
        <taxon>Bacteroidota</taxon>
        <taxon>Bacteroidia</taxon>
        <taxon>Marinilabiliales</taxon>
        <taxon>Marinilabiliaceae</taxon>
        <taxon>Marinilabilia</taxon>
    </lineage>
</organism>
<proteinExistence type="predicted"/>
<evidence type="ECO:0000313" key="4">
    <source>
        <dbReference type="EMBL" id="RCW38335.1"/>
    </source>
</evidence>
<keyword evidence="1 4" id="KW-0489">Methyltransferase</keyword>
<dbReference type="InterPro" id="IPR051128">
    <property type="entry name" value="EgtD_Methyltrsf_superfamily"/>
</dbReference>
<dbReference type="RefSeq" id="WP_114436523.1">
    <property type="nucleotide sequence ID" value="NZ_QPIZ01000004.1"/>
</dbReference>
<reference evidence="4 5" key="1">
    <citation type="submission" date="2018-07" db="EMBL/GenBank/DDBJ databases">
        <title>Freshwater and sediment microbial communities from various areas in North America, analyzing microbe dynamics in response to fracking.</title>
        <authorList>
            <person name="Lamendella R."/>
        </authorList>
    </citation>
    <scope>NUCLEOTIDE SEQUENCE [LARGE SCALE GENOMIC DNA]</scope>
    <source>
        <strain evidence="4 5">160A</strain>
    </source>
</reference>
<dbReference type="SUPFAM" id="SSF53335">
    <property type="entry name" value="S-adenosyl-L-methionine-dependent methyltransferases"/>
    <property type="match status" value="1"/>
</dbReference>
<evidence type="ECO:0000256" key="1">
    <source>
        <dbReference type="ARBA" id="ARBA00022603"/>
    </source>
</evidence>
<keyword evidence="2 4" id="KW-0808">Transferase</keyword>
<dbReference type="Proteomes" id="UP000252733">
    <property type="component" value="Unassembled WGS sequence"/>
</dbReference>